<dbReference type="InterPro" id="IPR010987">
    <property type="entry name" value="Glutathione-S-Trfase_C-like"/>
</dbReference>
<evidence type="ECO:0000256" key="4">
    <source>
        <dbReference type="ARBA" id="ARBA00022679"/>
    </source>
</evidence>
<dbReference type="EC" id="2.5.1.18" evidence="3"/>
<dbReference type="InterPro" id="IPR040079">
    <property type="entry name" value="Glutathione_S-Trfase"/>
</dbReference>
<dbReference type="CDD" id="cd03076">
    <property type="entry name" value="GST_N_Pi"/>
    <property type="match status" value="1"/>
</dbReference>
<evidence type="ECO:0000313" key="6">
    <source>
        <dbReference type="EMBL" id="EKC32272.1"/>
    </source>
</evidence>
<dbReference type="SFLD" id="SFLDS00019">
    <property type="entry name" value="Glutathione_Transferase_(cytos"/>
    <property type="match status" value="1"/>
</dbReference>
<dbReference type="InterPro" id="IPR003082">
    <property type="entry name" value="GST_pi"/>
</dbReference>
<dbReference type="GO" id="GO:0005829">
    <property type="term" value="C:cytosol"/>
    <property type="evidence" value="ECO:0007669"/>
    <property type="project" value="TreeGrafter"/>
</dbReference>
<comment type="similarity">
    <text evidence="1">Belongs to the GST superfamily. Pi family.</text>
</comment>
<sequence>MSKIQLAYFQVRGRAEAIRTLLVDNNVEYEETDVGPRDNWVNNWKPKMAFGQCPWLKDGDVELVQSNTMLRYLARKLGKYTLVDLYGANNVEASRADMINDGVEDLRVAYTRMIYQNYEEGKGPFIAELPGKLQCFETLMKNGGDYIVGSKVCFADYNLFDLLDALVTLSSPCLDAFPTLKAYYDRVMNRPGVQKRRSTDHFKGLPINGNGKQ</sequence>
<gene>
    <name evidence="6" type="ORF">CGI_10026265</name>
</gene>
<dbReference type="InterPro" id="IPR050213">
    <property type="entry name" value="GST_superfamily"/>
</dbReference>
<dbReference type="PANTHER" id="PTHR11571">
    <property type="entry name" value="GLUTATHIONE S-TRANSFERASE"/>
    <property type="match status" value="1"/>
</dbReference>
<dbReference type="InParanoid" id="K1Q6E7"/>
<comment type="subunit">
    <text evidence="2">Homodimer.</text>
</comment>
<dbReference type="InterPro" id="IPR004046">
    <property type="entry name" value="GST_C"/>
</dbReference>
<dbReference type="SUPFAM" id="SSF47616">
    <property type="entry name" value="GST C-terminal domain-like"/>
    <property type="match status" value="1"/>
</dbReference>
<accession>K1Q6E7</accession>
<proteinExistence type="inferred from homology"/>
<reference evidence="6" key="1">
    <citation type="journal article" date="2012" name="Nature">
        <title>The oyster genome reveals stress adaptation and complexity of shell formation.</title>
        <authorList>
            <person name="Zhang G."/>
            <person name="Fang X."/>
            <person name="Guo X."/>
            <person name="Li L."/>
            <person name="Luo R."/>
            <person name="Xu F."/>
            <person name="Yang P."/>
            <person name="Zhang L."/>
            <person name="Wang X."/>
            <person name="Qi H."/>
            <person name="Xiong Z."/>
            <person name="Que H."/>
            <person name="Xie Y."/>
            <person name="Holland P.W."/>
            <person name="Paps J."/>
            <person name="Zhu Y."/>
            <person name="Wu F."/>
            <person name="Chen Y."/>
            <person name="Wang J."/>
            <person name="Peng C."/>
            <person name="Meng J."/>
            <person name="Yang L."/>
            <person name="Liu J."/>
            <person name="Wen B."/>
            <person name="Zhang N."/>
            <person name="Huang Z."/>
            <person name="Zhu Q."/>
            <person name="Feng Y."/>
            <person name="Mount A."/>
            <person name="Hedgecock D."/>
            <person name="Xu Z."/>
            <person name="Liu Y."/>
            <person name="Domazet-Loso T."/>
            <person name="Du Y."/>
            <person name="Sun X."/>
            <person name="Zhang S."/>
            <person name="Liu B."/>
            <person name="Cheng P."/>
            <person name="Jiang X."/>
            <person name="Li J."/>
            <person name="Fan D."/>
            <person name="Wang W."/>
            <person name="Fu W."/>
            <person name="Wang T."/>
            <person name="Wang B."/>
            <person name="Zhang J."/>
            <person name="Peng Z."/>
            <person name="Li Y."/>
            <person name="Li N."/>
            <person name="Wang J."/>
            <person name="Chen M."/>
            <person name="He Y."/>
            <person name="Tan F."/>
            <person name="Song X."/>
            <person name="Zheng Q."/>
            <person name="Huang R."/>
            <person name="Yang H."/>
            <person name="Du X."/>
            <person name="Chen L."/>
            <person name="Yang M."/>
            <person name="Gaffney P.M."/>
            <person name="Wang S."/>
            <person name="Luo L."/>
            <person name="She Z."/>
            <person name="Ming Y."/>
            <person name="Huang W."/>
            <person name="Zhang S."/>
            <person name="Huang B."/>
            <person name="Zhang Y."/>
            <person name="Qu T."/>
            <person name="Ni P."/>
            <person name="Miao G."/>
            <person name="Wang J."/>
            <person name="Wang Q."/>
            <person name="Steinberg C.E."/>
            <person name="Wang H."/>
            <person name="Li N."/>
            <person name="Qian L."/>
            <person name="Zhang G."/>
            <person name="Li Y."/>
            <person name="Yang H."/>
            <person name="Liu X."/>
            <person name="Wang J."/>
            <person name="Yin Y."/>
            <person name="Wang J."/>
        </authorList>
    </citation>
    <scope>NUCLEOTIDE SEQUENCE [LARGE SCALE GENOMIC DNA]</scope>
    <source>
        <strain evidence="6">05x7-T-G4-1.051#20</strain>
    </source>
</reference>
<evidence type="ECO:0000256" key="1">
    <source>
        <dbReference type="ARBA" id="ARBA00007297"/>
    </source>
</evidence>
<dbReference type="Pfam" id="PF02798">
    <property type="entry name" value="GST_N"/>
    <property type="match status" value="1"/>
</dbReference>
<dbReference type="GO" id="GO:0006749">
    <property type="term" value="P:glutathione metabolic process"/>
    <property type="evidence" value="ECO:0007669"/>
    <property type="project" value="TreeGrafter"/>
</dbReference>
<dbReference type="PRINTS" id="PR01268">
    <property type="entry name" value="GSTRNSFRASEP"/>
</dbReference>
<dbReference type="PROSITE" id="PS50405">
    <property type="entry name" value="GST_CTER"/>
    <property type="match status" value="1"/>
</dbReference>
<evidence type="ECO:0000256" key="2">
    <source>
        <dbReference type="ARBA" id="ARBA00011738"/>
    </source>
</evidence>
<dbReference type="SUPFAM" id="SSF52833">
    <property type="entry name" value="Thioredoxin-like"/>
    <property type="match status" value="1"/>
</dbReference>
<dbReference type="FunFam" id="1.20.1050.10:FF:000020">
    <property type="entry name" value="Glutathione S-transferase P 1"/>
    <property type="match status" value="1"/>
</dbReference>
<dbReference type="PANTHER" id="PTHR11571:SF141">
    <property type="entry name" value="GLUTATHIONE S-TRANSFERASE"/>
    <property type="match status" value="1"/>
</dbReference>
<dbReference type="InterPro" id="IPR036249">
    <property type="entry name" value="Thioredoxin-like_sf"/>
</dbReference>
<keyword evidence="4 6" id="KW-0808">Transferase</keyword>
<dbReference type="Pfam" id="PF14497">
    <property type="entry name" value="GST_C_3"/>
    <property type="match status" value="1"/>
</dbReference>
<evidence type="ECO:0000256" key="5">
    <source>
        <dbReference type="ARBA" id="ARBA00032759"/>
    </source>
</evidence>
<dbReference type="Gene3D" id="1.20.1050.10">
    <property type="match status" value="1"/>
</dbReference>
<organism evidence="6">
    <name type="scientific">Magallana gigas</name>
    <name type="common">Pacific oyster</name>
    <name type="synonym">Crassostrea gigas</name>
    <dbReference type="NCBI Taxonomy" id="29159"/>
    <lineage>
        <taxon>Eukaryota</taxon>
        <taxon>Metazoa</taxon>
        <taxon>Spiralia</taxon>
        <taxon>Lophotrochozoa</taxon>
        <taxon>Mollusca</taxon>
        <taxon>Bivalvia</taxon>
        <taxon>Autobranchia</taxon>
        <taxon>Pteriomorphia</taxon>
        <taxon>Ostreida</taxon>
        <taxon>Ostreoidea</taxon>
        <taxon>Ostreidae</taxon>
        <taxon>Magallana</taxon>
    </lineage>
</organism>
<dbReference type="EMBL" id="JH818863">
    <property type="protein sequence ID" value="EKC32272.1"/>
    <property type="molecule type" value="Genomic_DNA"/>
</dbReference>
<protein>
    <recommendedName>
        <fullName evidence="3">glutathione transferase</fullName>
        <ecNumber evidence="3">2.5.1.18</ecNumber>
    </recommendedName>
    <alternativeName>
        <fullName evidence="5">GST class-pi</fullName>
    </alternativeName>
</protein>
<dbReference type="InterPro" id="IPR004045">
    <property type="entry name" value="Glutathione_S-Trfase_N"/>
</dbReference>
<dbReference type="SFLD" id="SFLDG00363">
    <property type="entry name" value="AMPS_(cytGST):_Alpha-__Mu-__Pi"/>
    <property type="match status" value="1"/>
</dbReference>
<dbReference type="AlphaFoldDB" id="K1Q6E7"/>
<dbReference type="GO" id="GO:0004364">
    <property type="term" value="F:glutathione transferase activity"/>
    <property type="evidence" value="ECO:0007669"/>
    <property type="project" value="UniProtKB-EC"/>
</dbReference>
<name>K1Q6E7_MAGGI</name>
<dbReference type="Gene3D" id="3.40.30.10">
    <property type="entry name" value="Glutaredoxin"/>
    <property type="match status" value="1"/>
</dbReference>
<dbReference type="PROSITE" id="PS50404">
    <property type="entry name" value="GST_NTER"/>
    <property type="match status" value="1"/>
</dbReference>
<evidence type="ECO:0000256" key="3">
    <source>
        <dbReference type="ARBA" id="ARBA00012452"/>
    </source>
</evidence>
<dbReference type="SFLD" id="SFLDG01205">
    <property type="entry name" value="AMPS.1"/>
    <property type="match status" value="1"/>
</dbReference>
<dbReference type="InterPro" id="IPR036282">
    <property type="entry name" value="Glutathione-S-Trfase_C_sf"/>
</dbReference>
<dbReference type="HOGENOM" id="CLU_039475_2_1_1"/>